<dbReference type="InterPro" id="IPR008936">
    <property type="entry name" value="Rho_GTPase_activation_prot"/>
</dbReference>
<dbReference type="Pfam" id="PF00620">
    <property type="entry name" value="RhoGAP"/>
    <property type="match status" value="1"/>
</dbReference>
<dbReference type="Pfam" id="PF07647">
    <property type="entry name" value="SAM_2"/>
    <property type="match status" value="1"/>
</dbReference>
<dbReference type="Proteomes" id="UP000695000">
    <property type="component" value="Unplaced"/>
</dbReference>
<dbReference type="SMART" id="SM00324">
    <property type="entry name" value="RhoGAP"/>
    <property type="match status" value="1"/>
</dbReference>
<dbReference type="PROSITE" id="PS00479">
    <property type="entry name" value="ZF_DAG_PE_1"/>
    <property type="match status" value="1"/>
</dbReference>
<keyword evidence="11" id="KW-1185">Reference proteome</keyword>
<sequence>MSEESHDSIQPREALEQQQQTQQQLQQQQQQQQQPVMENIYCRFRVPTTTTDSSKTVRPHSVVNINIDSENYMLRGVSPVPESRPRSYSISDYSGRDVDMDMFVVRETSSSLNTLPLADGDATAFCARTPSFHSLFCNCQLTCCCMCASLCSPDCHSCFHKLCIRFSNRHACQKGTEETSTAALDREKPVSEWTSPTVVEWMAAVNLYPYSDLFRCKDVCGSDLLNMDKEKLMIMGVKDEFHQKAILHSINELISSENSNMSNDQCNYKDEYAHKLIQQSFSTLQKCSKCNKYLRGILHQGFVCNDCGIVAHRTCAATGLSTCKPKCTKLIGTFGQSLCALFNPSETAAPDIVVKCAEELEARAAANSSLELYSLYSESAPSEQVSELRQSLNESSNVDLTLYTPVCIANVFKNFLRELPDPIIPVQWYDQFLDAAKIRNDEQCATMLNSYVQEIPESHRSTLQFVMAHLCRMCQMEHTRGNKNPPTVLVQVMCHIFLRPPWERIIQVVYNTQSHNRIVEILLLHCDWGIKLPEFAAAPAIPPRKVSRNSSSHTVGTEKEKPLTTSLQDAEWYWGDIKRDEVTEKLDDTCDGTFLVRDASNKSGEYTLTLRKGGANKLIKICHRNGNYGFTEPYTFNSVVELINHYRNDSLSQYNVSLDIKLLHPVSKYNQEEECTENVEKLKQCFLAINKKLVKKNQMFQSISETASTTRQEVTSKRQSLSALKELVKVFKKHTKLHEKFKAESQPHEIVSVMQNAELLQTRLKAMEESCEQLDENLQSREAFNRTLEREMTSLKPTIRELRKERDKYQKWMKQGGVKQTVISQLLELVGDVDEAIVEDFEDLPHNDESTWLMMHCQRSQAEKLLYGKADGTFLVRKSSTNQYALSIACNGIVNHCIINETKKGLGFAEPYNIYDSLKNLVLHYSQNSLEIHNESLKTTLTYPINA</sequence>
<keyword evidence="2" id="KW-0479">Metal-binding</keyword>
<dbReference type="Gene3D" id="3.30.60.20">
    <property type="match status" value="1"/>
</dbReference>
<keyword evidence="1" id="KW-0343">GTPase activation</keyword>
<feature type="domain" description="Phorbol-ester/DAG-type" evidence="8">
    <location>
        <begin position="273"/>
        <end position="323"/>
    </location>
</feature>
<dbReference type="InterPro" id="IPR046349">
    <property type="entry name" value="C1-like_sf"/>
</dbReference>
<evidence type="ECO:0000259" key="9">
    <source>
        <dbReference type="PROSITE" id="PS50105"/>
    </source>
</evidence>
<dbReference type="InterPro" id="IPR051854">
    <property type="entry name" value="Rho-type_GAP"/>
</dbReference>
<feature type="domain" description="Rho-GAP" evidence="10">
    <location>
        <begin position="336"/>
        <end position="530"/>
    </location>
</feature>
<keyword evidence="5" id="KW-0175">Coiled coil</keyword>
<dbReference type="InterPro" id="IPR001660">
    <property type="entry name" value="SAM"/>
</dbReference>
<dbReference type="PROSITE" id="PS50001">
    <property type="entry name" value="SH2"/>
    <property type="match status" value="2"/>
</dbReference>
<dbReference type="PROSITE" id="PS50081">
    <property type="entry name" value="ZF_DAG_PE_2"/>
    <property type="match status" value="1"/>
</dbReference>
<dbReference type="Pfam" id="PF00017">
    <property type="entry name" value="SH2"/>
    <property type="match status" value="2"/>
</dbReference>
<dbReference type="SUPFAM" id="SSF57889">
    <property type="entry name" value="Cysteine-rich domain"/>
    <property type="match status" value="1"/>
</dbReference>
<feature type="coiled-coil region" evidence="5">
    <location>
        <begin position="750"/>
        <end position="791"/>
    </location>
</feature>
<dbReference type="InterPro" id="IPR002219">
    <property type="entry name" value="PKC_DAG/PE"/>
</dbReference>
<evidence type="ECO:0000259" key="8">
    <source>
        <dbReference type="PROSITE" id="PS50081"/>
    </source>
</evidence>
<keyword evidence="4" id="KW-0727">SH2 domain</keyword>
<proteinExistence type="predicted"/>
<dbReference type="InterPro" id="IPR000198">
    <property type="entry name" value="RhoGAP_dom"/>
</dbReference>
<dbReference type="PANTHER" id="PTHR46075">
    <property type="entry name" value="CHIMERIN FAMILY MEMBER"/>
    <property type="match status" value="1"/>
</dbReference>
<dbReference type="Pfam" id="PF00130">
    <property type="entry name" value="C1_1"/>
    <property type="match status" value="1"/>
</dbReference>
<evidence type="ECO:0000256" key="1">
    <source>
        <dbReference type="ARBA" id="ARBA00022468"/>
    </source>
</evidence>
<dbReference type="SMART" id="SM00454">
    <property type="entry name" value="SAM"/>
    <property type="match status" value="1"/>
</dbReference>
<dbReference type="Gene3D" id="1.10.150.50">
    <property type="entry name" value="Transcription Factor, Ets-1"/>
    <property type="match status" value="1"/>
</dbReference>
<dbReference type="InterPro" id="IPR013761">
    <property type="entry name" value="SAM/pointed_sf"/>
</dbReference>
<dbReference type="CDD" id="cd20830">
    <property type="entry name" value="C1_PIK3R-like_rpt2"/>
    <property type="match status" value="1"/>
</dbReference>
<name>A0ABM1MDH3_NICVS</name>
<feature type="domain" description="SH2" evidence="7">
    <location>
        <begin position="852"/>
        <end position="945"/>
    </location>
</feature>
<dbReference type="SMART" id="SM00252">
    <property type="entry name" value="SH2"/>
    <property type="match status" value="2"/>
</dbReference>
<dbReference type="Pfam" id="PF16454">
    <property type="entry name" value="PI3K_P85_iSH2"/>
    <property type="match status" value="1"/>
</dbReference>
<dbReference type="InterPro" id="IPR036860">
    <property type="entry name" value="SH2_dom_sf"/>
</dbReference>
<feature type="compositionally biased region" description="Low complexity" evidence="6">
    <location>
        <begin position="17"/>
        <end position="31"/>
    </location>
</feature>
<feature type="domain" description="SH2" evidence="7">
    <location>
        <begin position="572"/>
        <end position="666"/>
    </location>
</feature>
<feature type="compositionally biased region" description="Basic and acidic residues" evidence="6">
    <location>
        <begin position="1"/>
        <end position="15"/>
    </location>
</feature>
<evidence type="ECO:0000256" key="6">
    <source>
        <dbReference type="SAM" id="MobiDB-lite"/>
    </source>
</evidence>
<dbReference type="InterPro" id="IPR032498">
    <property type="entry name" value="PI3K_P85_iSH2"/>
</dbReference>
<dbReference type="CDD" id="cd00159">
    <property type="entry name" value="RhoGAP"/>
    <property type="match status" value="1"/>
</dbReference>
<dbReference type="SUPFAM" id="SSF48350">
    <property type="entry name" value="GTPase activation domain, GAP"/>
    <property type="match status" value="1"/>
</dbReference>
<evidence type="ECO:0000313" key="11">
    <source>
        <dbReference type="Proteomes" id="UP000695000"/>
    </source>
</evidence>
<evidence type="ECO:0000256" key="3">
    <source>
        <dbReference type="ARBA" id="ARBA00022833"/>
    </source>
</evidence>
<evidence type="ECO:0000256" key="5">
    <source>
        <dbReference type="SAM" id="Coils"/>
    </source>
</evidence>
<feature type="domain" description="SAM" evidence="9">
    <location>
        <begin position="193"/>
        <end position="256"/>
    </location>
</feature>
<dbReference type="GeneID" id="108559788"/>
<protein>
    <submittedName>
        <fullName evidence="12">Phosphatidylinositol 3-kinase regulatory subunit alpha isoform X1</fullName>
    </submittedName>
</protein>
<dbReference type="RefSeq" id="XP_017772623.1">
    <property type="nucleotide sequence ID" value="XM_017917134.1"/>
</dbReference>
<evidence type="ECO:0000256" key="4">
    <source>
        <dbReference type="PROSITE-ProRule" id="PRU00191"/>
    </source>
</evidence>
<evidence type="ECO:0000259" key="7">
    <source>
        <dbReference type="PROSITE" id="PS50001"/>
    </source>
</evidence>
<dbReference type="Gene3D" id="1.10.555.10">
    <property type="entry name" value="Rho GTPase activation protein"/>
    <property type="match status" value="1"/>
</dbReference>
<reference evidence="12" key="1">
    <citation type="submission" date="2025-08" db="UniProtKB">
        <authorList>
            <consortium name="RefSeq"/>
        </authorList>
    </citation>
    <scope>IDENTIFICATION</scope>
    <source>
        <tissue evidence="12">Whole Larva</tissue>
    </source>
</reference>
<dbReference type="Gene3D" id="3.30.505.10">
    <property type="entry name" value="SH2 domain"/>
    <property type="match status" value="2"/>
</dbReference>
<dbReference type="PRINTS" id="PR00678">
    <property type="entry name" value="PI3KINASEP85"/>
</dbReference>
<dbReference type="SUPFAM" id="SSF47769">
    <property type="entry name" value="SAM/Pointed domain"/>
    <property type="match status" value="1"/>
</dbReference>
<evidence type="ECO:0000256" key="2">
    <source>
        <dbReference type="ARBA" id="ARBA00022723"/>
    </source>
</evidence>
<dbReference type="PANTHER" id="PTHR46075:SF5">
    <property type="entry name" value="PHOSPHATIDYLINOSITOL 3-KINASE REGULATORY SUBUNIT ALPHA"/>
    <property type="match status" value="1"/>
</dbReference>
<accession>A0ABM1MDH3</accession>
<dbReference type="PRINTS" id="PR00401">
    <property type="entry name" value="SH2DOMAIN"/>
</dbReference>
<dbReference type="SMART" id="SM00109">
    <property type="entry name" value="C1"/>
    <property type="match status" value="1"/>
</dbReference>
<keyword evidence="3" id="KW-0862">Zinc</keyword>
<dbReference type="Gene3D" id="1.10.287.1490">
    <property type="match status" value="1"/>
</dbReference>
<evidence type="ECO:0000313" key="12">
    <source>
        <dbReference type="RefSeq" id="XP_017772623.1"/>
    </source>
</evidence>
<gene>
    <name evidence="12" type="primary">LOC108559788</name>
</gene>
<dbReference type="InterPro" id="IPR035022">
    <property type="entry name" value="PI3kinase_P85_nSH2"/>
</dbReference>
<dbReference type="PROSITE" id="PS50105">
    <property type="entry name" value="SAM_DOMAIN"/>
    <property type="match status" value="1"/>
</dbReference>
<evidence type="ECO:0000259" key="10">
    <source>
        <dbReference type="PROSITE" id="PS50238"/>
    </source>
</evidence>
<dbReference type="CDD" id="cd12923">
    <property type="entry name" value="iSH2_PI3K_IA_R"/>
    <property type="match status" value="1"/>
</dbReference>
<dbReference type="InterPro" id="IPR000980">
    <property type="entry name" value="SH2"/>
</dbReference>
<dbReference type="SUPFAM" id="SSF55550">
    <property type="entry name" value="SH2 domain"/>
    <property type="match status" value="2"/>
</dbReference>
<feature type="region of interest" description="Disordered" evidence="6">
    <location>
        <begin position="1"/>
        <end position="31"/>
    </location>
</feature>
<dbReference type="PROSITE" id="PS50238">
    <property type="entry name" value="RHOGAP"/>
    <property type="match status" value="1"/>
</dbReference>
<dbReference type="CDD" id="cd09942">
    <property type="entry name" value="SH2_nSH2_p85_like"/>
    <property type="match status" value="1"/>
</dbReference>
<organism evidence="11 12">
    <name type="scientific">Nicrophorus vespilloides</name>
    <name type="common">Boreal carrion beetle</name>
    <dbReference type="NCBI Taxonomy" id="110193"/>
    <lineage>
        <taxon>Eukaryota</taxon>
        <taxon>Metazoa</taxon>
        <taxon>Ecdysozoa</taxon>
        <taxon>Arthropoda</taxon>
        <taxon>Hexapoda</taxon>
        <taxon>Insecta</taxon>
        <taxon>Pterygota</taxon>
        <taxon>Neoptera</taxon>
        <taxon>Endopterygota</taxon>
        <taxon>Coleoptera</taxon>
        <taxon>Polyphaga</taxon>
        <taxon>Staphyliniformia</taxon>
        <taxon>Silphidae</taxon>
        <taxon>Nicrophorinae</taxon>
        <taxon>Nicrophorus</taxon>
    </lineage>
</organism>